<dbReference type="EMBL" id="CP144690">
    <property type="protein sequence ID" value="WVY90569.1"/>
    <property type="molecule type" value="Genomic_DNA"/>
</dbReference>
<dbReference type="Proteomes" id="UP001374535">
    <property type="component" value="Chromosome 11"/>
</dbReference>
<keyword evidence="6" id="KW-0539">Nucleus</keyword>
<organism evidence="8 9">
    <name type="scientific">Vigna mungo</name>
    <name type="common">Black gram</name>
    <name type="synonym">Phaseolus mungo</name>
    <dbReference type="NCBI Taxonomy" id="3915"/>
    <lineage>
        <taxon>Eukaryota</taxon>
        <taxon>Viridiplantae</taxon>
        <taxon>Streptophyta</taxon>
        <taxon>Embryophyta</taxon>
        <taxon>Tracheophyta</taxon>
        <taxon>Spermatophyta</taxon>
        <taxon>Magnoliopsida</taxon>
        <taxon>eudicotyledons</taxon>
        <taxon>Gunneridae</taxon>
        <taxon>Pentapetalae</taxon>
        <taxon>rosids</taxon>
        <taxon>fabids</taxon>
        <taxon>Fabales</taxon>
        <taxon>Fabaceae</taxon>
        <taxon>Papilionoideae</taxon>
        <taxon>50 kb inversion clade</taxon>
        <taxon>NPAAA clade</taxon>
        <taxon>indigoferoid/millettioid clade</taxon>
        <taxon>Phaseoleae</taxon>
        <taxon>Vigna</taxon>
    </lineage>
</organism>
<dbReference type="SUPFAM" id="SSF54171">
    <property type="entry name" value="DNA-binding domain"/>
    <property type="match status" value="1"/>
</dbReference>
<dbReference type="InterPro" id="IPR016177">
    <property type="entry name" value="DNA-bd_dom_sf"/>
</dbReference>
<evidence type="ECO:0000256" key="3">
    <source>
        <dbReference type="ARBA" id="ARBA00023015"/>
    </source>
</evidence>
<dbReference type="GO" id="GO:0009873">
    <property type="term" value="P:ethylene-activated signaling pathway"/>
    <property type="evidence" value="ECO:0007669"/>
    <property type="project" value="UniProtKB-KW"/>
</dbReference>
<keyword evidence="9" id="KW-1185">Reference proteome</keyword>
<keyword evidence="3" id="KW-0805">Transcription regulation</keyword>
<dbReference type="PROSITE" id="PS51032">
    <property type="entry name" value="AP2_ERF"/>
    <property type="match status" value="1"/>
</dbReference>
<dbReference type="SMART" id="SM00380">
    <property type="entry name" value="AP2"/>
    <property type="match status" value="1"/>
</dbReference>
<evidence type="ECO:0000313" key="9">
    <source>
        <dbReference type="Proteomes" id="UP001374535"/>
    </source>
</evidence>
<dbReference type="InterPro" id="IPR036955">
    <property type="entry name" value="AP2/ERF_dom_sf"/>
</dbReference>
<gene>
    <name evidence="8" type="ORF">V8G54_036083</name>
</gene>
<dbReference type="Pfam" id="PF00847">
    <property type="entry name" value="AP2"/>
    <property type="match status" value="1"/>
</dbReference>
<dbReference type="PANTHER" id="PTHR31677">
    <property type="entry name" value="AP2 DOMAIN CLASS TRANSCRIPTION FACTOR"/>
    <property type="match status" value="1"/>
</dbReference>
<evidence type="ECO:0000259" key="7">
    <source>
        <dbReference type="PROSITE" id="PS51032"/>
    </source>
</evidence>
<proteinExistence type="predicted"/>
<keyword evidence="4" id="KW-0238">DNA-binding</keyword>
<accession>A0AAQ3MHS6</accession>
<evidence type="ECO:0000256" key="6">
    <source>
        <dbReference type="ARBA" id="ARBA00023242"/>
    </source>
</evidence>
<protein>
    <recommendedName>
        <fullName evidence="7">AP2/ERF domain-containing protein</fullName>
    </recommendedName>
</protein>
<evidence type="ECO:0000256" key="2">
    <source>
        <dbReference type="ARBA" id="ARBA00022745"/>
    </source>
</evidence>
<dbReference type="GO" id="GO:0003677">
    <property type="term" value="F:DNA binding"/>
    <property type="evidence" value="ECO:0007669"/>
    <property type="project" value="UniProtKB-KW"/>
</dbReference>
<keyword evidence="2" id="KW-0936">Ethylene signaling pathway</keyword>
<feature type="domain" description="AP2/ERF" evidence="7">
    <location>
        <begin position="1"/>
        <end position="55"/>
    </location>
</feature>
<evidence type="ECO:0000256" key="5">
    <source>
        <dbReference type="ARBA" id="ARBA00023163"/>
    </source>
</evidence>
<dbReference type="PANTHER" id="PTHR31677:SF248">
    <property type="entry name" value="OS04G0669200 PROTEIN"/>
    <property type="match status" value="1"/>
</dbReference>
<evidence type="ECO:0000313" key="8">
    <source>
        <dbReference type="EMBL" id="WVY90569.1"/>
    </source>
</evidence>
<name>A0AAQ3MHS6_VIGMU</name>
<dbReference type="GO" id="GO:0005634">
    <property type="term" value="C:nucleus"/>
    <property type="evidence" value="ECO:0007669"/>
    <property type="project" value="UniProtKB-SubCell"/>
</dbReference>
<reference evidence="8 9" key="1">
    <citation type="journal article" date="2023" name="Life. Sci Alliance">
        <title>Evolutionary insights into 3D genome organization and epigenetic landscape of Vigna mungo.</title>
        <authorList>
            <person name="Junaid A."/>
            <person name="Singh B."/>
            <person name="Bhatia S."/>
        </authorList>
    </citation>
    <scope>NUCLEOTIDE SEQUENCE [LARGE SCALE GENOMIC DNA]</scope>
    <source>
        <strain evidence="8">Urdbean</strain>
    </source>
</reference>
<evidence type="ECO:0000256" key="4">
    <source>
        <dbReference type="ARBA" id="ARBA00023125"/>
    </source>
</evidence>
<dbReference type="CDD" id="cd00018">
    <property type="entry name" value="AP2"/>
    <property type="match status" value="1"/>
</dbReference>
<dbReference type="AlphaFoldDB" id="A0AAQ3MHS6"/>
<keyword evidence="5" id="KW-0804">Transcription</keyword>
<comment type="subcellular location">
    <subcellularLocation>
        <location evidence="1">Nucleus</location>
    </subcellularLocation>
</comment>
<dbReference type="Gene3D" id="3.30.730.10">
    <property type="entry name" value="AP2/ERF domain"/>
    <property type="match status" value="1"/>
</dbReference>
<dbReference type="GO" id="GO:0003700">
    <property type="term" value="F:DNA-binding transcription factor activity"/>
    <property type="evidence" value="ECO:0007669"/>
    <property type="project" value="InterPro"/>
</dbReference>
<dbReference type="InterPro" id="IPR001471">
    <property type="entry name" value="AP2/ERF_dom"/>
</dbReference>
<evidence type="ECO:0000256" key="1">
    <source>
        <dbReference type="ARBA" id="ARBA00004123"/>
    </source>
</evidence>
<sequence length="113" mass="13023">MRKRSWGRFAAEIRDPLKKARVWLGTFDSAEEAARAYDDAVARTLRGPKAKTNFPLSHPFCRSMMQLLMTIFIAPCSAFEHCHSIFDFFFTLSFCYCSVEQIIMMIRCKIGAI</sequence>